<evidence type="ECO:0000313" key="5">
    <source>
        <dbReference type="Proteomes" id="UP000887561"/>
    </source>
</evidence>
<keyword evidence="3" id="KW-0326">Glycosidase</keyword>
<organism evidence="5 6">
    <name type="scientific">Meloidogyne javanica</name>
    <name type="common">Root-knot nematode worm</name>
    <dbReference type="NCBI Taxonomy" id="6303"/>
    <lineage>
        <taxon>Eukaryota</taxon>
        <taxon>Metazoa</taxon>
        <taxon>Ecdysozoa</taxon>
        <taxon>Nematoda</taxon>
        <taxon>Chromadorea</taxon>
        <taxon>Rhabditida</taxon>
        <taxon>Tylenchina</taxon>
        <taxon>Tylenchomorpha</taxon>
        <taxon>Tylenchoidea</taxon>
        <taxon>Meloidogynidae</taxon>
        <taxon>Meloidogyninae</taxon>
        <taxon>Meloidogyne</taxon>
        <taxon>Meloidogyne incognita group</taxon>
    </lineage>
</organism>
<dbReference type="PANTHER" id="PTHR43101">
    <property type="entry name" value="BETA-FRUCTOSIDASE"/>
    <property type="match status" value="1"/>
</dbReference>
<dbReference type="PANTHER" id="PTHR43101:SF1">
    <property type="entry name" value="BETA-FRUCTOSIDASE"/>
    <property type="match status" value="1"/>
</dbReference>
<feature type="domain" description="Glycosyl hydrolase family 32 N-terminal" evidence="4">
    <location>
        <begin position="92"/>
        <end position="285"/>
    </location>
</feature>
<evidence type="ECO:0000259" key="4">
    <source>
        <dbReference type="Pfam" id="PF00251"/>
    </source>
</evidence>
<reference evidence="6" key="1">
    <citation type="submission" date="2022-11" db="UniProtKB">
        <authorList>
            <consortium name="WormBaseParasite"/>
        </authorList>
    </citation>
    <scope>IDENTIFICATION</scope>
</reference>
<protein>
    <submittedName>
        <fullName evidence="6">Glycosyl hydrolase family 32 N-terminal domain-containing protein</fullName>
    </submittedName>
</protein>
<proteinExistence type="inferred from homology"/>
<dbReference type="Pfam" id="PF00251">
    <property type="entry name" value="Glyco_hydro_32N"/>
    <property type="match status" value="1"/>
</dbReference>
<evidence type="ECO:0000313" key="6">
    <source>
        <dbReference type="WBParaSite" id="scaffold17021_cov233.g18482"/>
    </source>
</evidence>
<evidence type="ECO:0000256" key="1">
    <source>
        <dbReference type="ARBA" id="ARBA00009902"/>
    </source>
</evidence>
<accession>A0A915LS23</accession>
<dbReference type="Gene3D" id="2.115.10.20">
    <property type="entry name" value="Glycosyl hydrolase domain, family 43"/>
    <property type="match status" value="1"/>
</dbReference>
<evidence type="ECO:0000256" key="2">
    <source>
        <dbReference type="ARBA" id="ARBA00022801"/>
    </source>
</evidence>
<dbReference type="InterPro" id="IPR023296">
    <property type="entry name" value="Glyco_hydro_beta-prop_sf"/>
</dbReference>
<dbReference type="Proteomes" id="UP000887561">
    <property type="component" value="Unplaced"/>
</dbReference>
<keyword evidence="5" id="KW-1185">Reference proteome</keyword>
<dbReference type="WBParaSite" id="scaffold17021_cov233.g18482">
    <property type="protein sequence ID" value="scaffold17021_cov233.g18482"/>
    <property type="gene ID" value="scaffold17021_cov233.g18482"/>
</dbReference>
<evidence type="ECO:0000256" key="3">
    <source>
        <dbReference type="ARBA" id="ARBA00023295"/>
    </source>
</evidence>
<dbReference type="AlphaFoldDB" id="A0A915LS23"/>
<sequence length="293" mass="33109">FVFFELSPQIEGNAFLEWFNGDTWVSYIYVYEPESVLELGIRPAFVANAARNPEVPEGYHFRPPTDSLIGRIPMEFQKMVTTINGIHPNELAKTIIPEGPSKLNLTQDFRDPNVILGPDGKWKMILGSRDSQGGVILLYGTDDPTAQSGWHFLNVLYRDNRLGMTVAECSGLAPIDGNPQDPNTLWALIYAQLNSTDPATGRRDITTVHVGKFDGITFTPMFEQEMDFGTHAYAFQALYSQELGTLTIAWLANWKDWNWDTKPDFPTSMTLPRKLVLSADRKVLLMNEKIFKN</sequence>
<dbReference type="InterPro" id="IPR013148">
    <property type="entry name" value="Glyco_hydro_32_N"/>
</dbReference>
<comment type="similarity">
    <text evidence="1">Belongs to the glycosyl hydrolase 32 family.</text>
</comment>
<dbReference type="SUPFAM" id="SSF75005">
    <property type="entry name" value="Arabinanase/levansucrase/invertase"/>
    <property type="match status" value="1"/>
</dbReference>
<dbReference type="InterPro" id="IPR051214">
    <property type="entry name" value="GH32_Enzymes"/>
</dbReference>
<dbReference type="GO" id="GO:0016798">
    <property type="term" value="F:hydrolase activity, acting on glycosyl bonds"/>
    <property type="evidence" value="ECO:0007669"/>
    <property type="project" value="UniProtKB-KW"/>
</dbReference>
<name>A0A915LS23_MELJA</name>
<keyword evidence="2" id="KW-0378">Hydrolase</keyword>